<dbReference type="PANTHER" id="PTHR23184">
    <property type="entry name" value="TETRATRICOPEPTIDE REPEAT PROTEIN 14"/>
    <property type="match status" value="1"/>
</dbReference>
<feature type="compositionally biased region" description="Basic and acidic residues" evidence="2">
    <location>
        <begin position="201"/>
        <end position="211"/>
    </location>
</feature>
<dbReference type="PANTHER" id="PTHR23184:SF9">
    <property type="entry name" value="TETRATRICOPEPTIDE REPEAT PROTEIN 14"/>
    <property type="match status" value="1"/>
</dbReference>
<feature type="region of interest" description="Disordered" evidence="2">
    <location>
        <begin position="166"/>
        <end position="211"/>
    </location>
</feature>
<feature type="compositionally biased region" description="Low complexity" evidence="2">
    <location>
        <begin position="191"/>
        <end position="200"/>
    </location>
</feature>
<organism evidence="3">
    <name type="scientific">Alexandrium catenella</name>
    <name type="common">Red tide dinoflagellate</name>
    <name type="synonym">Gonyaulax catenella</name>
    <dbReference type="NCBI Taxonomy" id="2925"/>
    <lineage>
        <taxon>Eukaryota</taxon>
        <taxon>Sar</taxon>
        <taxon>Alveolata</taxon>
        <taxon>Dinophyceae</taxon>
        <taxon>Gonyaulacales</taxon>
        <taxon>Pyrocystaceae</taxon>
        <taxon>Alexandrium</taxon>
    </lineage>
</organism>
<reference evidence="3" key="1">
    <citation type="submission" date="2021-01" db="EMBL/GenBank/DDBJ databases">
        <authorList>
            <person name="Corre E."/>
            <person name="Pelletier E."/>
            <person name="Niang G."/>
            <person name="Scheremetjew M."/>
            <person name="Finn R."/>
            <person name="Kale V."/>
            <person name="Holt S."/>
            <person name="Cochrane G."/>
            <person name="Meng A."/>
            <person name="Brown T."/>
            <person name="Cohen L."/>
        </authorList>
    </citation>
    <scope>NUCLEOTIDE SEQUENCE</scope>
    <source>
        <strain evidence="3">OF101</strain>
    </source>
</reference>
<proteinExistence type="predicted"/>
<dbReference type="EMBL" id="HBGE01092625">
    <property type="protein sequence ID" value="CAD9178379.1"/>
    <property type="molecule type" value="Transcribed_RNA"/>
</dbReference>
<accession>A0A7S1RWW3</accession>
<dbReference type="AlphaFoldDB" id="A0A7S1RWW3"/>
<name>A0A7S1RWW3_ALECA</name>
<feature type="repeat" description="TPR" evidence="1">
    <location>
        <begin position="121"/>
        <end position="154"/>
    </location>
</feature>
<dbReference type="InterPro" id="IPR039190">
    <property type="entry name" value="TTC14"/>
</dbReference>
<keyword evidence="1" id="KW-0802">TPR repeat</keyword>
<dbReference type="PROSITE" id="PS50005">
    <property type="entry name" value="TPR"/>
    <property type="match status" value="1"/>
</dbReference>
<evidence type="ECO:0000256" key="1">
    <source>
        <dbReference type="PROSITE-ProRule" id="PRU00339"/>
    </source>
</evidence>
<dbReference type="InterPro" id="IPR011990">
    <property type="entry name" value="TPR-like_helical_dom_sf"/>
</dbReference>
<dbReference type="InterPro" id="IPR019734">
    <property type="entry name" value="TPR_rpt"/>
</dbReference>
<gene>
    <name evidence="3" type="ORF">ACAT0790_LOCUS55148</name>
</gene>
<feature type="region of interest" description="Disordered" evidence="2">
    <location>
        <begin position="64"/>
        <end position="89"/>
    </location>
</feature>
<protein>
    <submittedName>
        <fullName evidence="3">Uncharacterized protein</fullName>
    </submittedName>
</protein>
<dbReference type="SUPFAM" id="SSF48452">
    <property type="entry name" value="TPR-like"/>
    <property type="match status" value="1"/>
</dbReference>
<dbReference type="Gene3D" id="1.25.40.10">
    <property type="entry name" value="Tetratricopeptide repeat domain"/>
    <property type="match status" value="1"/>
</dbReference>
<evidence type="ECO:0000313" key="3">
    <source>
        <dbReference type="EMBL" id="CAD9178379.1"/>
    </source>
</evidence>
<evidence type="ECO:0000256" key="2">
    <source>
        <dbReference type="SAM" id="MobiDB-lite"/>
    </source>
</evidence>
<feature type="region of interest" description="Disordered" evidence="2">
    <location>
        <begin position="1"/>
        <end position="26"/>
    </location>
</feature>
<sequence length="211" mass="22229">MAGAPAAPRPLGILSRGQGGSEEWPAAGAAGAVAANPLFGSKAALQPQVEAFGLQRPYSTLLAEARDDPRGTSRGKQLSHAQSRAWADRRVREGISRARSGDQKGAVERYDAALELCPRHKEGLVARGAALVNVGRLSDALRDFDAALVLDPGDANATKYRDIARKRLREEGPAEQPGAGAVRSEKRRRGGAAAAFPPLAAKKDDLPARRA</sequence>